<keyword evidence="5 8" id="KW-0233">DNA recombination</keyword>
<dbReference type="RefSeq" id="WP_219937739.1">
    <property type="nucleotide sequence ID" value="NZ_JAGFNY010000020.1"/>
</dbReference>
<comment type="caution">
    <text evidence="10">The sequence shown here is derived from an EMBL/GenBank/DDBJ whole genome shotgun (WGS) entry which is preliminary data.</text>
</comment>
<gene>
    <name evidence="8 10" type="primary">recO</name>
    <name evidence="10" type="ORF">J5V48_06385</name>
</gene>
<keyword evidence="11" id="KW-1185">Reference proteome</keyword>
<dbReference type="Proteomes" id="UP000731465">
    <property type="component" value="Unassembled WGS sequence"/>
</dbReference>
<keyword evidence="4 8" id="KW-0227">DNA damage</keyword>
<dbReference type="InterPro" id="IPR003717">
    <property type="entry name" value="RecO"/>
</dbReference>
<dbReference type="InterPro" id="IPR022572">
    <property type="entry name" value="DNA_rep/recomb_RecO_N"/>
</dbReference>
<dbReference type="PANTHER" id="PTHR33991">
    <property type="entry name" value="DNA REPAIR PROTEIN RECO"/>
    <property type="match status" value="1"/>
</dbReference>
<evidence type="ECO:0000256" key="5">
    <source>
        <dbReference type="ARBA" id="ARBA00023172"/>
    </source>
</evidence>
<dbReference type="InterPro" id="IPR042242">
    <property type="entry name" value="RecO_C"/>
</dbReference>
<dbReference type="Gene3D" id="2.40.50.140">
    <property type="entry name" value="Nucleic acid-binding proteins"/>
    <property type="match status" value="1"/>
</dbReference>
<evidence type="ECO:0000256" key="8">
    <source>
        <dbReference type="HAMAP-Rule" id="MF_00201"/>
    </source>
</evidence>
<comment type="function">
    <text evidence="1 8">Involved in DNA repair and RecF pathway recombination.</text>
</comment>
<dbReference type="InterPro" id="IPR012340">
    <property type="entry name" value="NA-bd_OB-fold"/>
</dbReference>
<evidence type="ECO:0000313" key="10">
    <source>
        <dbReference type="EMBL" id="MBW7570518.1"/>
    </source>
</evidence>
<proteinExistence type="inferred from homology"/>
<evidence type="ECO:0000256" key="7">
    <source>
        <dbReference type="ARBA" id="ARBA00033409"/>
    </source>
</evidence>
<accession>A0ABS7DH44</accession>
<name>A0ABS7DH44_9GAMM</name>
<dbReference type="Pfam" id="PF02565">
    <property type="entry name" value="RecO_C"/>
    <property type="match status" value="1"/>
</dbReference>
<dbReference type="Pfam" id="PF11967">
    <property type="entry name" value="RecO_N"/>
    <property type="match status" value="1"/>
</dbReference>
<keyword evidence="6 8" id="KW-0234">DNA repair</keyword>
<reference evidence="10 11" key="1">
    <citation type="submission" date="2021-03" db="EMBL/GenBank/DDBJ databases">
        <title>Succinivibrio sp. nov. isolated from feces of cow.</title>
        <authorList>
            <person name="Choi J.-Y."/>
        </authorList>
    </citation>
    <scope>NUCLEOTIDE SEQUENCE [LARGE SCALE GENOMIC DNA]</scope>
    <source>
        <strain evidence="10 11">AGMB01872</strain>
    </source>
</reference>
<evidence type="ECO:0000256" key="1">
    <source>
        <dbReference type="ARBA" id="ARBA00003065"/>
    </source>
</evidence>
<dbReference type="Gene3D" id="1.20.1440.120">
    <property type="entry name" value="Recombination protein O, C-terminal domain"/>
    <property type="match status" value="1"/>
</dbReference>
<protein>
    <recommendedName>
        <fullName evidence="3 8">DNA repair protein RecO</fullName>
    </recommendedName>
    <alternativeName>
        <fullName evidence="7 8">Recombination protein O</fullName>
    </alternativeName>
</protein>
<evidence type="ECO:0000313" key="11">
    <source>
        <dbReference type="Proteomes" id="UP000731465"/>
    </source>
</evidence>
<organism evidence="10 11">
    <name type="scientific">Succinivibrio faecicola</name>
    <dbReference type="NCBI Taxonomy" id="2820300"/>
    <lineage>
        <taxon>Bacteria</taxon>
        <taxon>Pseudomonadati</taxon>
        <taxon>Pseudomonadota</taxon>
        <taxon>Gammaproteobacteria</taxon>
        <taxon>Aeromonadales</taxon>
        <taxon>Succinivibrionaceae</taxon>
        <taxon>Succinivibrio</taxon>
    </lineage>
</organism>
<evidence type="ECO:0000256" key="2">
    <source>
        <dbReference type="ARBA" id="ARBA00007452"/>
    </source>
</evidence>
<evidence type="ECO:0000256" key="4">
    <source>
        <dbReference type="ARBA" id="ARBA00022763"/>
    </source>
</evidence>
<sequence>MPLSIDDEPALVIHSRPYQEHSLLLELFTLNLGRISAVVRLKSNKNSSNRGLFEPFTLLRLSLFQGRSSLFRVNSAMMQKVAFKIEIPYTFCAIYINELLFRLVKSQESDPKLFAQYIRSLEELEAKHSENLVLRNFESVLLESLGYQIDFKTQDQKMLSEEKSYFFSATQGFIEDLSSTSHSYSGKTLLKIMNHEYDCEDSLKILKKIHAAVIKELLGDYELKSRRLYEEYIKY</sequence>
<feature type="domain" description="DNA replication/recombination mediator RecO N-terminal" evidence="9">
    <location>
        <begin position="9"/>
        <end position="76"/>
    </location>
</feature>
<dbReference type="SUPFAM" id="SSF57863">
    <property type="entry name" value="ArfGap/RecO-like zinc finger"/>
    <property type="match status" value="1"/>
</dbReference>
<evidence type="ECO:0000256" key="6">
    <source>
        <dbReference type="ARBA" id="ARBA00023204"/>
    </source>
</evidence>
<dbReference type="InterPro" id="IPR037278">
    <property type="entry name" value="ARFGAP/RecO"/>
</dbReference>
<dbReference type="HAMAP" id="MF_00201">
    <property type="entry name" value="RecO"/>
    <property type="match status" value="1"/>
</dbReference>
<evidence type="ECO:0000259" key="9">
    <source>
        <dbReference type="Pfam" id="PF11967"/>
    </source>
</evidence>
<dbReference type="EMBL" id="JAGFNY010000020">
    <property type="protein sequence ID" value="MBW7570518.1"/>
    <property type="molecule type" value="Genomic_DNA"/>
</dbReference>
<comment type="similarity">
    <text evidence="2 8">Belongs to the RecO family.</text>
</comment>
<evidence type="ECO:0000256" key="3">
    <source>
        <dbReference type="ARBA" id="ARBA00021310"/>
    </source>
</evidence>
<dbReference type="PANTHER" id="PTHR33991:SF1">
    <property type="entry name" value="DNA REPAIR PROTEIN RECO"/>
    <property type="match status" value="1"/>
</dbReference>
<dbReference type="SUPFAM" id="SSF50249">
    <property type="entry name" value="Nucleic acid-binding proteins"/>
    <property type="match status" value="1"/>
</dbReference>
<dbReference type="NCBIfam" id="TIGR00613">
    <property type="entry name" value="reco"/>
    <property type="match status" value="1"/>
</dbReference>